<protein>
    <submittedName>
        <fullName evidence="2">Peptidase propeptide and YPEB domain-containing protein</fullName>
    </submittedName>
</protein>
<evidence type="ECO:0000313" key="3">
    <source>
        <dbReference type="Proteomes" id="UP000182977"/>
    </source>
</evidence>
<evidence type="ECO:0000256" key="1">
    <source>
        <dbReference type="SAM" id="SignalP"/>
    </source>
</evidence>
<gene>
    <name evidence="2" type="ORF">SAMN04488563_3260</name>
</gene>
<dbReference type="STRING" id="419479.SAMN04488563_3260"/>
<feature type="signal peptide" evidence="1">
    <location>
        <begin position="1"/>
        <end position="29"/>
    </location>
</feature>
<proteinExistence type="predicted"/>
<keyword evidence="1" id="KW-0732">Signal</keyword>
<evidence type="ECO:0000313" key="2">
    <source>
        <dbReference type="EMBL" id="SDU61898.1"/>
    </source>
</evidence>
<dbReference type="Proteomes" id="UP000182977">
    <property type="component" value="Chromosome I"/>
</dbReference>
<dbReference type="Gene3D" id="3.30.505.20">
    <property type="match status" value="1"/>
</dbReference>
<feature type="chain" id="PRO_5009278019" evidence="1">
    <location>
        <begin position="30"/>
        <end position="108"/>
    </location>
</feature>
<name>A0A1H2K0F6_9ACTN</name>
<sequence>MKHTKAWIGAGAAAVAAAGAVATMGAASADHDNEAPITGDALEQASSAALEHTGGGTVTGTEVGDEEGFYEVEVTLDDGTQVDVHLDKDFTVLGDESDGAGDDEESGD</sequence>
<reference evidence="3" key="1">
    <citation type="submission" date="2016-10" db="EMBL/GenBank/DDBJ databases">
        <authorList>
            <person name="Varghese N."/>
            <person name="Submissions S."/>
        </authorList>
    </citation>
    <scope>NUCLEOTIDE SEQUENCE [LARGE SCALE GENOMIC DNA]</scope>
    <source>
        <strain evidence="3">DSM 45079</strain>
    </source>
</reference>
<keyword evidence="3" id="KW-1185">Reference proteome</keyword>
<organism evidence="2 3">
    <name type="scientific">Jiangella alkaliphila</name>
    <dbReference type="NCBI Taxonomy" id="419479"/>
    <lineage>
        <taxon>Bacteria</taxon>
        <taxon>Bacillati</taxon>
        <taxon>Actinomycetota</taxon>
        <taxon>Actinomycetes</taxon>
        <taxon>Jiangellales</taxon>
        <taxon>Jiangellaceae</taxon>
        <taxon>Jiangella</taxon>
    </lineage>
</organism>
<dbReference type="EMBL" id="LT629791">
    <property type="protein sequence ID" value="SDU61898.1"/>
    <property type="molecule type" value="Genomic_DNA"/>
</dbReference>
<dbReference type="AlphaFoldDB" id="A0A1H2K0F6"/>
<accession>A0A1H2K0F6</accession>
<dbReference type="RefSeq" id="WP_046769790.1">
    <property type="nucleotide sequence ID" value="NZ_LBMC01000013.1"/>
</dbReference>